<organism evidence="3 4">
    <name type="scientific">Natronoglomus mannanivorans</name>
    <dbReference type="NCBI Taxonomy" id="2979990"/>
    <lineage>
        <taxon>Archaea</taxon>
        <taxon>Methanobacteriati</taxon>
        <taxon>Methanobacteriota</taxon>
        <taxon>Stenosarchaea group</taxon>
        <taxon>Halobacteria</taxon>
        <taxon>Halobacteriales</taxon>
        <taxon>Natrialbaceae</taxon>
        <taxon>Natronoglomus</taxon>
    </lineage>
</organism>
<evidence type="ECO:0000313" key="4">
    <source>
        <dbReference type="Proteomes" id="UP001320972"/>
    </source>
</evidence>
<comment type="caution">
    <text evidence="3">The sequence shown here is derived from an EMBL/GenBank/DDBJ whole genome shotgun (WGS) entry which is preliminary data.</text>
</comment>
<dbReference type="Proteomes" id="UP001320972">
    <property type="component" value="Unassembled WGS sequence"/>
</dbReference>
<evidence type="ECO:0000259" key="2">
    <source>
        <dbReference type="Pfam" id="PF03446"/>
    </source>
</evidence>
<dbReference type="SUPFAM" id="SSF51735">
    <property type="entry name" value="NAD(P)-binding Rossmann-fold domains"/>
    <property type="match status" value="1"/>
</dbReference>
<keyword evidence="1" id="KW-0560">Oxidoreductase</keyword>
<dbReference type="PANTHER" id="PTHR43060:SF15">
    <property type="entry name" value="3-HYDROXYISOBUTYRATE DEHYDROGENASE-LIKE 1, MITOCHONDRIAL-RELATED"/>
    <property type="match status" value="1"/>
</dbReference>
<dbReference type="EMBL" id="JAOPKB010000003">
    <property type="protein sequence ID" value="MCU4972689.1"/>
    <property type="molecule type" value="Genomic_DNA"/>
</dbReference>
<dbReference type="InterPro" id="IPR006115">
    <property type="entry name" value="6PGDH_NADP-bd"/>
</dbReference>
<dbReference type="Gene3D" id="3.40.50.720">
    <property type="entry name" value="NAD(P)-binding Rossmann-like Domain"/>
    <property type="match status" value="1"/>
</dbReference>
<reference evidence="3 4" key="1">
    <citation type="submission" date="2022-09" db="EMBL/GenBank/DDBJ databases">
        <title>Enrichment on poylsaccharides allowed isolation of novel metabolic and taxonomic groups of Haloarchaea.</title>
        <authorList>
            <person name="Sorokin D.Y."/>
            <person name="Elcheninov A.G."/>
            <person name="Khizhniak T.V."/>
            <person name="Kolganova T.V."/>
            <person name="Kublanov I.V."/>
        </authorList>
    </citation>
    <scope>NUCLEOTIDE SEQUENCE [LARGE SCALE GENOMIC DNA]</scope>
    <source>
        <strain evidence="3 4">AArc-m2/3/4</strain>
    </source>
</reference>
<sequence>MQEIGLVGVGEAGARFMDWLMEAGYDVTCYDRGHQIDYAREQGATVVSTRAEVAEHTDAIVLSVTGTTNVEAIMEGDDGLLNVTEPEQVIMDTSTIDVSAAVKYEQKCAERGVHWVSAPWTSNAPAGGLIMFPGGDDASIKAANDLIETCSTQHYRFDSVEETMVFKYLMQIRYAARVAIDAEIVEIANAADVDAEPLNSVLGMDLDEALFTGEYAEKGEGLSTLDSWDKDLGYAVSYGRGTDAKKDGIAMPLTSMVHEVYKHGNRIADPDERHAAAVARYWKALNQN</sequence>
<dbReference type="Gene3D" id="1.10.1040.10">
    <property type="entry name" value="N-(1-d-carboxylethyl)-l-norvaline Dehydrogenase, domain 2"/>
    <property type="match status" value="1"/>
</dbReference>
<dbReference type="RefSeq" id="WP_338007504.1">
    <property type="nucleotide sequence ID" value="NZ_JAOPKB010000003.1"/>
</dbReference>
<protein>
    <submittedName>
        <fullName evidence="3">NAD(P)-binding domain-containing protein</fullName>
    </submittedName>
</protein>
<proteinExistence type="predicted"/>
<feature type="domain" description="6-phosphogluconate dehydrogenase NADP-binding" evidence="2">
    <location>
        <begin position="3"/>
        <end position="152"/>
    </location>
</feature>
<dbReference type="InterPro" id="IPR036291">
    <property type="entry name" value="NAD(P)-bd_dom_sf"/>
</dbReference>
<accession>A0ABT2QCN7</accession>
<dbReference type="Pfam" id="PF03446">
    <property type="entry name" value="NAD_binding_2"/>
    <property type="match status" value="1"/>
</dbReference>
<dbReference type="InterPro" id="IPR015815">
    <property type="entry name" value="HIBADH-related"/>
</dbReference>
<dbReference type="PIRSF" id="PIRSF000103">
    <property type="entry name" value="HIBADH"/>
    <property type="match status" value="1"/>
</dbReference>
<name>A0ABT2QCN7_9EURY</name>
<evidence type="ECO:0000313" key="3">
    <source>
        <dbReference type="EMBL" id="MCU4972689.1"/>
    </source>
</evidence>
<gene>
    <name evidence="3" type="ORF">OB955_08045</name>
</gene>
<keyword evidence="4" id="KW-1185">Reference proteome</keyword>
<dbReference type="PANTHER" id="PTHR43060">
    <property type="entry name" value="3-HYDROXYISOBUTYRATE DEHYDROGENASE-LIKE 1, MITOCHONDRIAL-RELATED"/>
    <property type="match status" value="1"/>
</dbReference>
<dbReference type="InterPro" id="IPR013328">
    <property type="entry name" value="6PGD_dom2"/>
</dbReference>
<evidence type="ECO:0000256" key="1">
    <source>
        <dbReference type="ARBA" id="ARBA00023002"/>
    </source>
</evidence>